<feature type="compositionally biased region" description="Polar residues" evidence="2">
    <location>
        <begin position="176"/>
        <end position="187"/>
    </location>
</feature>
<dbReference type="GO" id="GO:0000151">
    <property type="term" value="C:ubiquitin ligase complex"/>
    <property type="evidence" value="ECO:0007669"/>
    <property type="project" value="TreeGrafter"/>
</dbReference>
<dbReference type="PROSITE" id="PS51229">
    <property type="entry name" value="DCUN1"/>
    <property type="match status" value="1"/>
</dbReference>
<dbReference type="EMBL" id="WJXW01000004">
    <property type="protein sequence ID" value="KAF9736940.1"/>
    <property type="molecule type" value="Genomic_DNA"/>
</dbReference>
<dbReference type="InterPro" id="IPR014764">
    <property type="entry name" value="DCN-prot"/>
</dbReference>
<comment type="function">
    <text evidence="1">Neddylation of cullins play an essential role in the regulation of SCF-type complexes activity.</text>
</comment>
<feature type="domain" description="DCUN1" evidence="3">
    <location>
        <begin position="442"/>
        <end position="644"/>
    </location>
</feature>
<accession>A0A9P6GM65</accession>
<proteinExistence type="predicted"/>
<feature type="compositionally biased region" description="Low complexity" evidence="2">
    <location>
        <begin position="220"/>
        <end position="229"/>
    </location>
</feature>
<feature type="region of interest" description="Disordered" evidence="2">
    <location>
        <begin position="163"/>
        <end position="237"/>
    </location>
</feature>
<dbReference type="GO" id="GO:0097602">
    <property type="term" value="F:cullin family protein binding"/>
    <property type="evidence" value="ECO:0007669"/>
    <property type="project" value="TreeGrafter"/>
</dbReference>
<gene>
    <name evidence="4" type="ORF">PMIN01_04719</name>
</gene>
<keyword evidence="5" id="KW-1185">Reference proteome</keyword>
<evidence type="ECO:0000313" key="5">
    <source>
        <dbReference type="Proteomes" id="UP000756921"/>
    </source>
</evidence>
<evidence type="ECO:0000256" key="2">
    <source>
        <dbReference type="SAM" id="MobiDB-lite"/>
    </source>
</evidence>
<evidence type="ECO:0000313" key="4">
    <source>
        <dbReference type="EMBL" id="KAF9736940.1"/>
    </source>
</evidence>
<feature type="region of interest" description="Disordered" evidence="2">
    <location>
        <begin position="1"/>
        <end position="40"/>
    </location>
</feature>
<feature type="compositionally biased region" description="Polar residues" evidence="2">
    <location>
        <begin position="65"/>
        <end position="81"/>
    </location>
</feature>
<dbReference type="PANTHER" id="PTHR12281">
    <property type="entry name" value="RP42 RELATED"/>
    <property type="match status" value="1"/>
</dbReference>
<dbReference type="PANTHER" id="PTHR12281:SF31">
    <property type="entry name" value="DCN1-LIKE PROTEIN 3"/>
    <property type="match status" value="1"/>
</dbReference>
<dbReference type="InterPro" id="IPR005176">
    <property type="entry name" value="PONY_dom"/>
</dbReference>
<dbReference type="GO" id="GO:0045116">
    <property type="term" value="P:protein neddylation"/>
    <property type="evidence" value="ECO:0007669"/>
    <property type="project" value="TreeGrafter"/>
</dbReference>
<dbReference type="Gene3D" id="1.10.238.200">
    <property type="entry name" value="Cullin, PONY binding domain"/>
    <property type="match status" value="1"/>
</dbReference>
<sequence length="659" mass="73942">MFGSSQDRARQLAGRHRRDRKTSGSSYLSSRSVSSSTQLSIQPQPQYPLLEQALGQCWTATQDTLRSGQHTRQVSQSTSPDMDTLPLPPNTLPTRSLLSQNQYLHHNSDLFDATATIHDISSLFKDLSTHSPVASTLHESADRFAERLRVLLVQERYQSEHLSTVLHGNPSEPNLVLQSPDRSSIDSSGPYPSPRRMTSQPSPLRASNGLAPAADATDNPGGSRPPAGRGRTDRTDRTNFFQNANGQERANSPYTLQYIPAPPLPSAVSYHSTSLVPSRPLVWDLTIPGHGYFHWHSWMIKSKDCSLWHEPITPYNNPGFAAIINNVPVHHVMVFERCFSGDPWGPVSDSLSATNRRNWFKALSDQQKEHFRHIIAFRAAEIQRSGLNARVQIERPSGVPAMMLHEALEAIEERYDARVTFHYAHSHQTQGALPTSNRAASLSKSSLNKLFDSLRDDKNSPDTVGPEGAMGYFEKLGVDLEGMDALAVMEVIQAPTMGELGREGFVEGWSSLNADTLDKQKAHLKSLKQRLPTDKAAFDKVYKYTFLLGRPAGAKAVPLDSALAFWELLFTSPLSAMRWSTPNSPWSEWWSEFLNSEWKKSVNKDMWNETLKFAKLTLEDEAMSFWDESSSWPSVIDDFVEWVKKEKRPSQNTVDEMEE</sequence>
<reference evidence="4" key="1">
    <citation type="journal article" date="2020" name="Mol. Plant Microbe Interact.">
        <title>Genome Sequence of the Biocontrol Agent Coniothyrium minitans strain Conio (IMI 134523).</title>
        <authorList>
            <person name="Patel D."/>
            <person name="Shittu T.A."/>
            <person name="Baroncelli R."/>
            <person name="Muthumeenakshi S."/>
            <person name="Osborne T.H."/>
            <person name="Janganan T.K."/>
            <person name="Sreenivasaprasad S."/>
        </authorList>
    </citation>
    <scope>NUCLEOTIDE SEQUENCE</scope>
    <source>
        <strain evidence="4">Conio</strain>
    </source>
</reference>
<dbReference type="Gene3D" id="1.10.238.10">
    <property type="entry name" value="EF-hand"/>
    <property type="match status" value="1"/>
</dbReference>
<feature type="compositionally biased region" description="Low complexity" evidence="2">
    <location>
        <begin position="23"/>
        <end position="40"/>
    </location>
</feature>
<dbReference type="OrthoDB" id="27198at2759"/>
<feature type="region of interest" description="Disordered" evidence="2">
    <location>
        <begin position="65"/>
        <end position="87"/>
    </location>
</feature>
<organism evidence="4 5">
    <name type="scientific">Paraphaeosphaeria minitans</name>
    <dbReference type="NCBI Taxonomy" id="565426"/>
    <lineage>
        <taxon>Eukaryota</taxon>
        <taxon>Fungi</taxon>
        <taxon>Dikarya</taxon>
        <taxon>Ascomycota</taxon>
        <taxon>Pezizomycotina</taxon>
        <taxon>Dothideomycetes</taxon>
        <taxon>Pleosporomycetidae</taxon>
        <taxon>Pleosporales</taxon>
        <taxon>Massarineae</taxon>
        <taxon>Didymosphaeriaceae</taxon>
        <taxon>Paraphaeosphaeria</taxon>
    </lineage>
</organism>
<dbReference type="GO" id="GO:0031624">
    <property type="term" value="F:ubiquitin conjugating enzyme binding"/>
    <property type="evidence" value="ECO:0007669"/>
    <property type="project" value="TreeGrafter"/>
</dbReference>
<dbReference type="AlphaFoldDB" id="A0A9P6GM65"/>
<comment type="caution">
    <text evidence="4">The sequence shown here is derived from an EMBL/GenBank/DDBJ whole genome shotgun (WGS) entry which is preliminary data.</text>
</comment>
<dbReference type="Pfam" id="PF03556">
    <property type="entry name" value="Cullin_binding"/>
    <property type="match status" value="1"/>
</dbReference>
<evidence type="ECO:0000256" key="1">
    <source>
        <dbReference type="RuleBase" id="RU410713"/>
    </source>
</evidence>
<name>A0A9P6GM65_9PLEO</name>
<dbReference type="Proteomes" id="UP000756921">
    <property type="component" value="Unassembled WGS sequence"/>
</dbReference>
<evidence type="ECO:0000259" key="3">
    <source>
        <dbReference type="PROSITE" id="PS51229"/>
    </source>
</evidence>
<dbReference type="GO" id="GO:0032182">
    <property type="term" value="F:ubiquitin-like protein binding"/>
    <property type="evidence" value="ECO:0007669"/>
    <property type="project" value="TreeGrafter"/>
</dbReference>
<protein>
    <recommendedName>
        <fullName evidence="1">Defective in cullin neddylation protein</fullName>
    </recommendedName>
</protein>
<dbReference type="InterPro" id="IPR042460">
    <property type="entry name" value="DCN1-like_PONY"/>
</dbReference>